<evidence type="ECO:0000259" key="1">
    <source>
        <dbReference type="PROSITE" id="PS51186"/>
    </source>
</evidence>
<dbReference type="InterPro" id="IPR000182">
    <property type="entry name" value="GNAT_dom"/>
</dbReference>
<sequence>MFEFRKADNDANIMEDIYRLRYKVYCDEWGFEEPEDHPHGIETDEYDNHSVHFAAFREDDGSLIGTVRLIQSSDLGLPMLKHCALDIDTSAFKDSIVGEISRLAISKELRRRGPDKALYDDGIRELEEENIPISVKERRKNENAIVLGLYRCLYKESLEKGITHWYAVMARGLYLLLKKISIIPRQIGPEVNYHGLRAPYLLDLVQIMDYLKEKNPCLYHHFKD</sequence>
<dbReference type="NCBIfam" id="TIGR03694">
    <property type="entry name" value="exosort_acyl"/>
    <property type="match status" value="1"/>
</dbReference>
<accession>A0ABX7Q1M8</accession>
<dbReference type="SUPFAM" id="SSF55729">
    <property type="entry name" value="Acyl-CoA N-acyltransferases (Nat)"/>
    <property type="match status" value="1"/>
</dbReference>
<dbReference type="PROSITE" id="PS51186">
    <property type="entry name" value="GNAT"/>
    <property type="match status" value="1"/>
</dbReference>
<evidence type="ECO:0000313" key="2">
    <source>
        <dbReference type="EMBL" id="QSV45021.1"/>
    </source>
</evidence>
<keyword evidence="2" id="KW-0808">Transferase</keyword>
<dbReference type="Pfam" id="PF13444">
    <property type="entry name" value="Acetyltransf_5"/>
    <property type="match status" value="1"/>
</dbReference>
<dbReference type="Gene3D" id="3.40.630.30">
    <property type="match status" value="1"/>
</dbReference>
<name>A0ABX7Q1M8_9BACT</name>
<evidence type="ECO:0000313" key="3">
    <source>
        <dbReference type="Proteomes" id="UP000663651"/>
    </source>
</evidence>
<gene>
    <name evidence="2" type="ORF">JZM60_12795</name>
</gene>
<keyword evidence="2" id="KW-0012">Acyltransferase</keyword>
<dbReference type="EMBL" id="CP071382">
    <property type="protein sequence ID" value="QSV45021.1"/>
    <property type="molecule type" value="Genomic_DNA"/>
</dbReference>
<feature type="domain" description="N-acetyltransferase" evidence="1">
    <location>
        <begin position="2"/>
        <end position="172"/>
    </location>
</feature>
<dbReference type="InterPro" id="IPR016181">
    <property type="entry name" value="Acyl_CoA_acyltransferase"/>
</dbReference>
<reference evidence="2 3" key="1">
    <citation type="submission" date="2021-03" db="EMBL/GenBank/DDBJ databases">
        <title>Geobacter metallireducens gen. nov. sp. nov., a microorganism capable of coupling the complete oxidation of organic compounds to the reduction of iron and other metals.</title>
        <authorList>
            <person name="Li Y."/>
        </authorList>
    </citation>
    <scope>NUCLEOTIDE SEQUENCE [LARGE SCALE GENOMIC DNA]</scope>
    <source>
        <strain evidence="2 3">Jerry-YX</strain>
    </source>
</reference>
<dbReference type="GO" id="GO:0016746">
    <property type="term" value="F:acyltransferase activity"/>
    <property type="evidence" value="ECO:0007669"/>
    <property type="project" value="UniProtKB-KW"/>
</dbReference>
<dbReference type="Proteomes" id="UP000663651">
    <property type="component" value="Chromosome"/>
</dbReference>
<protein>
    <submittedName>
        <fullName evidence="2">PEP-CTERM/exosortase system-associated acyltransferase</fullName>
    </submittedName>
</protein>
<proteinExistence type="predicted"/>
<dbReference type="InterPro" id="IPR022484">
    <property type="entry name" value="PEP-CTERM/exosrtase_acylTfrase"/>
</dbReference>
<keyword evidence="3" id="KW-1185">Reference proteome</keyword>
<organism evidence="2 3">
    <name type="scientific">Geobacter benzoatilyticus</name>
    <dbReference type="NCBI Taxonomy" id="2815309"/>
    <lineage>
        <taxon>Bacteria</taxon>
        <taxon>Pseudomonadati</taxon>
        <taxon>Thermodesulfobacteriota</taxon>
        <taxon>Desulfuromonadia</taxon>
        <taxon>Geobacterales</taxon>
        <taxon>Geobacteraceae</taxon>
        <taxon>Geobacter</taxon>
    </lineage>
</organism>